<evidence type="ECO:0008006" key="4">
    <source>
        <dbReference type="Google" id="ProtNLM"/>
    </source>
</evidence>
<feature type="transmembrane region" description="Helical" evidence="1">
    <location>
        <begin position="272"/>
        <end position="293"/>
    </location>
</feature>
<name>A0A2T1HRR7_9HYPH</name>
<comment type="caution">
    <text evidence="2">The sequence shown here is derived from an EMBL/GenBank/DDBJ whole genome shotgun (WGS) entry which is preliminary data.</text>
</comment>
<reference evidence="3" key="1">
    <citation type="submission" date="2018-03" db="EMBL/GenBank/DDBJ databases">
        <authorList>
            <person name="Sun L."/>
            <person name="Liu H."/>
            <person name="Chen W."/>
            <person name="Huang K."/>
            <person name="Liu W."/>
            <person name="Gao X."/>
        </authorList>
    </citation>
    <scope>NUCLEOTIDE SEQUENCE [LARGE SCALE GENOMIC DNA]</scope>
    <source>
        <strain evidence="3">SH9</strain>
    </source>
</reference>
<organism evidence="2 3">
    <name type="scientific">Alsobacter soli</name>
    <dbReference type="NCBI Taxonomy" id="2109933"/>
    <lineage>
        <taxon>Bacteria</taxon>
        <taxon>Pseudomonadati</taxon>
        <taxon>Pseudomonadota</taxon>
        <taxon>Alphaproteobacteria</taxon>
        <taxon>Hyphomicrobiales</taxon>
        <taxon>Alsobacteraceae</taxon>
        <taxon>Alsobacter</taxon>
    </lineage>
</organism>
<dbReference type="Proteomes" id="UP000239772">
    <property type="component" value="Unassembled WGS sequence"/>
</dbReference>
<accession>A0A2T1HRR7</accession>
<feature type="transmembrane region" description="Helical" evidence="1">
    <location>
        <begin position="181"/>
        <end position="199"/>
    </location>
</feature>
<gene>
    <name evidence="2" type="ORF">SLNSH_13960</name>
</gene>
<dbReference type="Gene3D" id="1.20.1530.20">
    <property type="match status" value="1"/>
</dbReference>
<keyword evidence="1" id="KW-1133">Transmembrane helix</keyword>
<keyword evidence="3" id="KW-1185">Reference proteome</keyword>
<feature type="transmembrane region" description="Helical" evidence="1">
    <location>
        <begin position="26"/>
        <end position="45"/>
    </location>
</feature>
<evidence type="ECO:0000256" key="1">
    <source>
        <dbReference type="SAM" id="Phobius"/>
    </source>
</evidence>
<feature type="transmembrane region" description="Helical" evidence="1">
    <location>
        <begin position="299"/>
        <end position="320"/>
    </location>
</feature>
<feature type="transmembrane region" description="Helical" evidence="1">
    <location>
        <begin position="211"/>
        <end position="235"/>
    </location>
</feature>
<feature type="transmembrane region" description="Helical" evidence="1">
    <location>
        <begin position="84"/>
        <end position="105"/>
    </location>
</feature>
<proteinExistence type="predicted"/>
<evidence type="ECO:0000313" key="3">
    <source>
        <dbReference type="Proteomes" id="UP000239772"/>
    </source>
</evidence>
<dbReference type="EMBL" id="PVZS01000014">
    <property type="protein sequence ID" value="PSC04332.1"/>
    <property type="molecule type" value="Genomic_DNA"/>
</dbReference>
<keyword evidence="1" id="KW-0812">Transmembrane</keyword>
<evidence type="ECO:0000313" key="2">
    <source>
        <dbReference type="EMBL" id="PSC04332.1"/>
    </source>
</evidence>
<sequence>MFQSRLAPMSPALAALSRALAFMGRYGTIGFAASIFIGLALPGLAATMRPILPISIFAFVTLTFARADLAGVRKALAQPGRLGLSWLWITAAMPLMVLLGLALVGRSSVEPGLLLGLALVAASPPLMGFAAYTALLGMDNSVPVALLVLTMVVTPLVSPTLASVVAGAVVPIDPVLISLRLSWMLGGAFLGAFVLRRLLGPARIAALKHEFDGIFVILYLVFAIAAMDGVIGAAVAAPGKVALYLAVATASCVVGLAAAMAVLRPLGKPEAFVLGLGTGMRNTGLLIVAMGAACPPDTFLFFSLLQFPIYCAPLAVAPLARLVRRPA</sequence>
<dbReference type="AlphaFoldDB" id="A0A2T1HRR7"/>
<feature type="transmembrane region" description="Helical" evidence="1">
    <location>
        <begin position="241"/>
        <end position="263"/>
    </location>
</feature>
<dbReference type="InterPro" id="IPR038770">
    <property type="entry name" value="Na+/solute_symporter_sf"/>
</dbReference>
<keyword evidence="1" id="KW-0472">Membrane</keyword>
<feature type="transmembrane region" description="Helical" evidence="1">
    <location>
        <begin position="111"/>
        <end position="132"/>
    </location>
</feature>
<protein>
    <recommendedName>
        <fullName evidence="4">Na+-dependent transporter</fullName>
    </recommendedName>
</protein>
<feature type="transmembrane region" description="Helical" evidence="1">
    <location>
        <begin position="51"/>
        <end position="72"/>
    </location>
</feature>
<feature type="transmembrane region" description="Helical" evidence="1">
    <location>
        <begin position="144"/>
        <end position="169"/>
    </location>
</feature>